<dbReference type="AlphaFoldDB" id="A0A2T3KFG3"/>
<evidence type="ECO:0000256" key="2">
    <source>
        <dbReference type="ARBA" id="ARBA00023054"/>
    </source>
</evidence>
<comment type="subcellular location">
    <subcellularLocation>
        <location evidence="1">Cell envelope</location>
    </subcellularLocation>
</comment>
<sequence>MELIMKCLFFHYCIYISLLLVLSGCNDQRGTLALGTIERDQIALTATANEIITSQPMTEGSTIKKGEVVLTLQSQQQQTRVAKAQAVQQQAQAYLLRLTNGARPEDIAAAQAEVEQYQANFTDKNLDNQRIKQLFAKKMVSTAERDRAQTLRDIAQSELQTAINGLKKIVSGERIEDIKQAQAALVAAITDVTLQKQILQDYTIVATRNGIVESLPYHIGDRVMLNTTVAVITTNTTPYARIYVPESYRVNIKAGSILTIHVDGIHKPYQGIVRWIATVPSFTPYYTLNGSDKARLVYLAKVDFPDSGRELPAGIPVQVEMPHER</sequence>
<dbReference type="PANTHER" id="PTHR32347">
    <property type="entry name" value="EFFLUX SYSTEM COMPONENT YKNX-RELATED"/>
    <property type="match status" value="1"/>
</dbReference>
<keyword evidence="2" id="KW-0175">Coiled coil</keyword>
<dbReference type="Proteomes" id="UP000241426">
    <property type="component" value="Unassembled WGS sequence"/>
</dbReference>
<dbReference type="GO" id="GO:0030313">
    <property type="term" value="C:cell envelope"/>
    <property type="evidence" value="ECO:0007669"/>
    <property type="project" value="UniProtKB-SubCell"/>
</dbReference>
<reference evidence="4 5" key="1">
    <citation type="submission" date="2018-01" db="EMBL/GenBank/DDBJ databases">
        <title>Whole genome sequencing of Histamine producing bacteria.</title>
        <authorList>
            <person name="Butler K."/>
        </authorList>
    </citation>
    <scope>NUCLEOTIDE SEQUENCE [LARGE SCALE GENOMIC DNA]</scope>
    <source>
        <strain evidence="4 5">FS-7.2</strain>
    </source>
</reference>
<gene>
    <name evidence="4" type="ORF">C9J27_15460</name>
</gene>
<dbReference type="Gene3D" id="2.40.30.170">
    <property type="match status" value="1"/>
</dbReference>
<dbReference type="Pfam" id="PF25881">
    <property type="entry name" value="HH_YBHG"/>
    <property type="match status" value="1"/>
</dbReference>
<comment type="caution">
    <text evidence="4">The sequence shown here is derived from an EMBL/GenBank/DDBJ whole genome shotgun (WGS) entry which is preliminary data.</text>
</comment>
<evidence type="ECO:0000256" key="1">
    <source>
        <dbReference type="ARBA" id="ARBA00004196"/>
    </source>
</evidence>
<dbReference type="EMBL" id="PYNF01000014">
    <property type="protein sequence ID" value="PSU96755.1"/>
    <property type="molecule type" value="Genomic_DNA"/>
</dbReference>
<evidence type="ECO:0000313" key="4">
    <source>
        <dbReference type="EMBL" id="PSU96755.1"/>
    </source>
</evidence>
<name>A0A2T3KFG3_9GAMM</name>
<feature type="domain" description="YbhG-like alpha-helical hairpin" evidence="3">
    <location>
        <begin position="76"/>
        <end position="193"/>
    </location>
</feature>
<dbReference type="Gene3D" id="1.10.287.470">
    <property type="entry name" value="Helix hairpin bin"/>
    <property type="match status" value="1"/>
</dbReference>
<evidence type="ECO:0000313" key="5">
    <source>
        <dbReference type="Proteomes" id="UP000241426"/>
    </source>
</evidence>
<dbReference type="PANTHER" id="PTHR32347:SF29">
    <property type="entry name" value="UPF0194 MEMBRANE PROTEIN YBHG"/>
    <property type="match status" value="1"/>
</dbReference>
<organism evidence="4 5">
    <name type="scientific">Photobacterium kishitanii</name>
    <dbReference type="NCBI Taxonomy" id="318456"/>
    <lineage>
        <taxon>Bacteria</taxon>
        <taxon>Pseudomonadati</taxon>
        <taxon>Pseudomonadota</taxon>
        <taxon>Gammaproteobacteria</taxon>
        <taxon>Vibrionales</taxon>
        <taxon>Vibrionaceae</taxon>
        <taxon>Photobacterium</taxon>
    </lineage>
</organism>
<dbReference type="InterPro" id="IPR059052">
    <property type="entry name" value="HH_YbhG-like"/>
</dbReference>
<protein>
    <recommendedName>
        <fullName evidence="3">YbhG-like alpha-helical hairpin domain-containing protein</fullName>
    </recommendedName>
</protein>
<accession>A0A2T3KFG3</accession>
<dbReference type="InterPro" id="IPR050465">
    <property type="entry name" value="UPF0194_transport"/>
</dbReference>
<evidence type="ECO:0000259" key="3">
    <source>
        <dbReference type="Pfam" id="PF25881"/>
    </source>
</evidence>
<dbReference type="PROSITE" id="PS51257">
    <property type="entry name" value="PROKAR_LIPOPROTEIN"/>
    <property type="match status" value="1"/>
</dbReference>
<proteinExistence type="predicted"/>
<dbReference type="SUPFAM" id="SSF111369">
    <property type="entry name" value="HlyD-like secretion proteins"/>
    <property type="match status" value="1"/>
</dbReference>